<dbReference type="AlphaFoldDB" id="A0A2X0KUW8"/>
<organism evidence="1 2">
    <name type="scientific">Microbotryum saponariae</name>
    <dbReference type="NCBI Taxonomy" id="289078"/>
    <lineage>
        <taxon>Eukaryota</taxon>
        <taxon>Fungi</taxon>
        <taxon>Dikarya</taxon>
        <taxon>Basidiomycota</taxon>
        <taxon>Pucciniomycotina</taxon>
        <taxon>Microbotryomycetes</taxon>
        <taxon>Microbotryales</taxon>
        <taxon>Microbotryaceae</taxon>
        <taxon>Microbotryum</taxon>
    </lineage>
</organism>
<dbReference type="EMBL" id="FMWP01000125">
    <property type="protein sequence ID" value="SDA02226.1"/>
    <property type="molecule type" value="Genomic_DNA"/>
</dbReference>
<keyword evidence="2" id="KW-1185">Reference proteome</keyword>
<proteinExistence type="predicted"/>
<protein>
    <submittedName>
        <fullName evidence="1">BZ3500_MvSof-1268-A1-R1_Chr7-3g09573 protein</fullName>
    </submittedName>
</protein>
<accession>A0A2X0KUW8</accession>
<reference evidence="2" key="1">
    <citation type="submission" date="2016-10" db="EMBL/GenBank/DDBJ databases">
        <authorList>
            <person name="Jeantristanb JTB J.-T."/>
            <person name="Ricardo R."/>
        </authorList>
    </citation>
    <scope>NUCLEOTIDE SEQUENCE [LARGE SCALE GENOMIC DNA]</scope>
</reference>
<name>A0A2X0KUW8_9BASI</name>
<sequence>MGDTRSLLFRGHGIQLSVNPTFSRGPEGEARIPFSFVNAFERHYPFPYPPILPKRHQKVLSLPEQPICISNQVPPSNRSASCVMCLSEVPESLAHLAVATVGCPFARRLWSALSPAPHPDFVAFVSLSPPQLSSDPLEPITETALEELRASIQESKVALRLCNSPKGVLMGMIDFDSGSMSPTLLA</sequence>
<evidence type="ECO:0000313" key="1">
    <source>
        <dbReference type="EMBL" id="SDA02226.1"/>
    </source>
</evidence>
<evidence type="ECO:0000313" key="2">
    <source>
        <dbReference type="Proteomes" id="UP000249723"/>
    </source>
</evidence>
<dbReference type="Proteomes" id="UP000249723">
    <property type="component" value="Unassembled WGS sequence"/>
</dbReference>
<gene>
    <name evidence="1" type="ORF">BZ3500_MVSOF-1268-A1-R1_CHR7-3G09573</name>
</gene>